<dbReference type="Ensembl" id="ENSLLET00000009461.1">
    <property type="protein sequence ID" value="ENSLLEP00000009108.1"/>
    <property type="gene ID" value="ENSLLEG00000005788.1"/>
</dbReference>
<dbReference type="InterPro" id="IPR042788">
    <property type="entry name" value="ANKUB1"/>
</dbReference>
<dbReference type="AlphaFoldDB" id="A0A8C5M5W1"/>
<protein>
    <submittedName>
        <fullName evidence="1">Ankyrin repeat and ubiquitin domain containing 1</fullName>
    </submittedName>
</protein>
<keyword evidence="2" id="KW-1185">Reference proteome</keyword>
<dbReference type="SUPFAM" id="SSF54236">
    <property type="entry name" value="Ubiquitin-like"/>
    <property type="match status" value="2"/>
</dbReference>
<name>A0A8C5M5W1_9ANUR</name>
<dbReference type="Gene3D" id="3.10.20.90">
    <property type="entry name" value="Phosphatidylinositol 3-kinase Catalytic Subunit, Chain A, domain 1"/>
    <property type="match status" value="2"/>
</dbReference>
<dbReference type="GeneTree" id="ENSGT00390000007965"/>
<dbReference type="OrthoDB" id="8856820at2759"/>
<evidence type="ECO:0000313" key="1">
    <source>
        <dbReference type="Ensembl" id="ENSLLEP00000009108.1"/>
    </source>
</evidence>
<dbReference type="CDD" id="cd17050">
    <property type="entry name" value="Ubl1_ANKUB1"/>
    <property type="match status" value="1"/>
</dbReference>
<dbReference type="SMART" id="SM00248">
    <property type="entry name" value="ANK"/>
    <property type="match status" value="2"/>
</dbReference>
<reference evidence="1" key="1">
    <citation type="submission" date="2025-08" db="UniProtKB">
        <authorList>
            <consortium name="Ensembl"/>
        </authorList>
    </citation>
    <scope>IDENTIFICATION</scope>
</reference>
<dbReference type="PANTHER" id="PTHR46885">
    <property type="entry name" value="PROTEIN ANKUB1"/>
    <property type="match status" value="1"/>
</dbReference>
<sequence length="522" mass="59683">MRVFVAFDGLCESFDILPGQTVRDVKQMIKDNFHLQLSDDKQGRRFLELQFAGGVLRDEWVLTDVGITVCSTIKCFLKEEDKPALYVYNPVTKEKVPIMGGISLLTATVSRLKTLISQKCGFPVSVYCLRTLEGKDLYNCNNLSDYRLDLGSTLRIDVWDGWKEFLHVCILGHKHNIQRFLSREEAILRYQQRTALYLAAHYGHLELAEWLQERGIRADEAVGVHPYREWCSETDHPDVAKCPVHAAAEAGQLLQLKAFILRNVLCLQCQNPLGQTPLRICMRHGHKDCVLYLVMKIWSVVPFKNISFPMLIYIKVKKWLFLAQRKISVTKNLKWSVAFKTRAGDTLAIDGFTEPKMSTRTLRGLHQDRWRKVTQTYNNNHIHSSQTFASTAIKLHAITQKEKPGQMVLFPPVGKLSTITTLKRNEFGQNSMDDMLQSNWRALVPLPPVSNSCNNLPRNLTATDQAIFLLRSSLESFSKHTGKTPREHAIQCLGLASEFKEKPWLQQLAIARMLAKKTIYNL</sequence>
<reference evidence="1" key="2">
    <citation type="submission" date="2025-09" db="UniProtKB">
        <authorList>
            <consortium name="Ensembl"/>
        </authorList>
    </citation>
    <scope>IDENTIFICATION</scope>
</reference>
<dbReference type="SUPFAM" id="SSF48403">
    <property type="entry name" value="Ankyrin repeat"/>
    <property type="match status" value="1"/>
</dbReference>
<dbReference type="CDD" id="cd17051">
    <property type="entry name" value="Ubl2_ANKUB1"/>
    <property type="match status" value="1"/>
</dbReference>
<dbReference type="InterPro" id="IPR029071">
    <property type="entry name" value="Ubiquitin-like_domsf"/>
</dbReference>
<dbReference type="PANTHER" id="PTHR46885:SF1">
    <property type="entry name" value="PROTEIN ANKUB1"/>
    <property type="match status" value="1"/>
</dbReference>
<accession>A0A8C5M5W1</accession>
<dbReference type="Gene3D" id="1.25.40.20">
    <property type="entry name" value="Ankyrin repeat-containing domain"/>
    <property type="match status" value="1"/>
</dbReference>
<dbReference type="InterPro" id="IPR036770">
    <property type="entry name" value="Ankyrin_rpt-contain_sf"/>
</dbReference>
<organism evidence="1 2">
    <name type="scientific">Leptobrachium leishanense</name>
    <name type="common">Leishan spiny toad</name>
    <dbReference type="NCBI Taxonomy" id="445787"/>
    <lineage>
        <taxon>Eukaryota</taxon>
        <taxon>Metazoa</taxon>
        <taxon>Chordata</taxon>
        <taxon>Craniata</taxon>
        <taxon>Vertebrata</taxon>
        <taxon>Euteleostomi</taxon>
        <taxon>Amphibia</taxon>
        <taxon>Batrachia</taxon>
        <taxon>Anura</taxon>
        <taxon>Pelobatoidea</taxon>
        <taxon>Megophryidae</taxon>
        <taxon>Leptobrachium</taxon>
    </lineage>
</organism>
<dbReference type="Pfam" id="PF00023">
    <property type="entry name" value="Ank"/>
    <property type="match status" value="1"/>
</dbReference>
<evidence type="ECO:0000313" key="2">
    <source>
        <dbReference type="Proteomes" id="UP000694569"/>
    </source>
</evidence>
<proteinExistence type="predicted"/>
<dbReference type="Proteomes" id="UP000694569">
    <property type="component" value="Unplaced"/>
</dbReference>
<dbReference type="InterPro" id="IPR002110">
    <property type="entry name" value="Ankyrin_rpt"/>
</dbReference>
<gene>
    <name evidence="1" type="primary">ANKUB1</name>
</gene>